<name>A0AAD7ZAK9_DIPPU</name>
<dbReference type="AlphaFoldDB" id="A0AAD7ZAK9"/>
<evidence type="ECO:0000313" key="2">
    <source>
        <dbReference type="Proteomes" id="UP001233999"/>
    </source>
</evidence>
<sequence length="52" mass="5990">SASCSAIFTLHWNIGRLCRTAPLCNINFIILFDASHHLYTYLLQMFVLSFLI</sequence>
<proteinExistence type="predicted"/>
<evidence type="ECO:0000313" key="1">
    <source>
        <dbReference type="EMBL" id="KAJ9577144.1"/>
    </source>
</evidence>
<reference evidence="1" key="1">
    <citation type="journal article" date="2023" name="IScience">
        <title>Live-bearing cockroach genome reveals convergent evolutionary mechanisms linked to viviparity in insects and beyond.</title>
        <authorList>
            <person name="Fouks B."/>
            <person name="Harrison M.C."/>
            <person name="Mikhailova A.A."/>
            <person name="Marchal E."/>
            <person name="English S."/>
            <person name="Carruthers M."/>
            <person name="Jennings E.C."/>
            <person name="Chiamaka E.L."/>
            <person name="Frigard R.A."/>
            <person name="Pippel M."/>
            <person name="Attardo G.M."/>
            <person name="Benoit J.B."/>
            <person name="Bornberg-Bauer E."/>
            <person name="Tobe S.S."/>
        </authorList>
    </citation>
    <scope>NUCLEOTIDE SEQUENCE</scope>
    <source>
        <strain evidence="1">Stay&amp;Tobe</strain>
    </source>
</reference>
<protein>
    <submittedName>
        <fullName evidence="1">Uncharacterized protein</fullName>
    </submittedName>
</protein>
<reference evidence="1" key="2">
    <citation type="submission" date="2023-05" db="EMBL/GenBank/DDBJ databases">
        <authorList>
            <person name="Fouks B."/>
        </authorList>
    </citation>
    <scope>NUCLEOTIDE SEQUENCE</scope>
    <source>
        <strain evidence="1">Stay&amp;Tobe</strain>
        <tissue evidence="1">Testes</tissue>
    </source>
</reference>
<feature type="non-terminal residue" evidence="1">
    <location>
        <position position="52"/>
    </location>
</feature>
<keyword evidence="2" id="KW-1185">Reference proteome</keyword>
<dbReference type="Proteomes" id="UP001233999">
    <property type="component" value="Unassembled WGS sequence"/>
</dbReference>
<organism evidence="1 2">
    <name type="scientific">Diploptera punctata</name>
    <name type="common">Pacific beetle cockroach</name>
    <dbReference type="NCBI Taxonomy" id="6984"/>
    <lineage>
        <taxon>Eukaryota</taxon>
        <taxon>Metazoa</taxon>
        <taxon>Ecdysozoa</taxon>
        <taxon>Arthropoda</taxon>
        <taxon>Hexapoda</taxon>
        <taxon>Insecta</taxon>
        <taxon>Pterygota</taxon>
        <taxon>Neoptera</taxon>
        <taxon>Polyneoptera</taxon>
        <taxon>Dictyoptera</taxon>
        <taxon>Blattodea</taxon>
        <taxon>Blaberoidea</taxon>
        <taxon>Blaberidae</taxon>
        <taxon>Diplopterinae</taxon>
        <taxon>Diploptera</taxon>
    </lineage>
</organism>
<comment type="caution">
    <text evidence="1">The sequence shown here is derived from an EMBL/GenBank/DDBJ whole genome shotgun (WGS) entry which is preliminary data.</text>
</comment>
<gene>
    <name evidence="1" type="ORF">L9F63_006266</name>
</gene>
<feature type="non-terminal residue" evidence="1">
    <location>
        <position position="1"/>
    </location>
</feature>
<accession>A0AAD7ZAK9</accession>
<dbReference type="EMBL" id="JASPKZ010009372">
    <property type="protein sequence ID" value="KAJ9577144.1"/>
    <property type="molecule type" value="Genomic_DNA"/>
</dbReference>